<dbReference type="PANTHER" id="PTHR24247">
    <property type="entry name" value="5-HYDROXYTRYPTAMINE RECEPTOR"/>
    <property type="match status" value="1"/>
</dbReference>
<dbReference type="CDD" id="cd14967">
    <property type="entry name" value="7tmA_amine_R-like"/>
    <property type="match status" value="1"/>
</dbReference>
<dbReference type="InterPro" id="IPR017452">
    <property type="entry name" value="GPCR_Rhodpsn_7TM"/>
</dbReference>
<dbReference type="PRINTS" id="PR00237">
    <property type="entry name" value="GPCRRHODOPSN"/>
</dbReference>
<feature type="region of interest" description="Disordered" evidence="9">
    <location>
        <begin position="410"/>
        <end position="451"/>
    </location>
</feature>
<name>A0ABN8MXE5_9CNID</name>
<sequence length="451" mass="51136">GVLTKETHYNQNYIYRVQPGPTGKCLEAKLTIASTWCLFKLKAERIYLFFISLSISEDNFTTYLSFFLAEQQQNVLEILRQMVSPIMDINISNNDSTVPPPLFRTETSNIANAVAVGVLIVFTIVSNSIVCASFYTFRDLRTICNYFIISLAISDILVAVLGMPFWLLLQLTDLSEQKVITGNLNLFWQCMDILFGTASIMNLAAVSADRNVAITAPYAYPHIMTSSRALLVLCCAWIYAVVVSSLRILKSQWPEPNGYNYFVFVASFALPLLFMVAMYSKIYIVARRQARRIGRNRRYTTDVKAAKTIAVVIGVFIVCWAPFFVSVIGFVHDEQFYPMIIHKSVKWLEYLNSCLNPIIYTCLNKTYRRAFRRLFTRWRGQLERTREESVTAIGTLSRRLTLPRGSIFVSQGGASSNSSAKESSNGECRRSLSKKGSKKGTEKEEFPPTFL</sequence>
<evidence type="ECO:0000256" key="1">
    <source>
        <dbReference type="ARBA" id="ARBA00004651"/>
    </source>
</evidence>
<feature type="compositionally biased region" description="Basic and acidic residues" evidence="9">
    <location>
        <begin position="439"/>
        <end position="451"/>
    </location>
</feature>
<dbReference type="PROSITE" id="PS50262">
    <property type="entry name" value="G_PROTEIN_RECEP_F1_2"/>
    <property type="match status" value="1"/>
</dbReference>
<dbReference type="Pfam" id="PF00001">
    <property type="entry name" value="7tm_1"/>
    <property type="match status" value="1"/>
</dbReference>
<comment type="caution">
    <text evidence="12">The sequence shown here is derived from an EMBL/GenBank/DDBJ whole genome shotgun (WGS) entry which is preliminary data.</text>
</comment>
<comment type="subcellular location">
    <subcellularLocation>
        <location evidence="1">Cell membrane</location>
        <topology evidence="1">Multi-pass membrane protein</topology>
    </subcellularLocation>
</comment>
<evidence type="ECO:0000256" key="7">
    <source>
        <dbReference type="ARBA" id="ARBA00023170"/>
    </source>
</evidence>
<keyword evidence="5" id="KW-0297">G-protein coupled receptor</keyword>
<evidence type="ECO:0000313" key="13">
    <source>
        <dbReference type="Proteomes" id="UP001159405"/>
    </source>
</evidence>
<reference evidence="12 13" key="1">
    <citation type="submission" date="2022-05" db="EMBL/GenBank/DDBJ databases">
        <authorList>
            <consortium name="Genoscope - CEA"/>
            <person name="William W."/>
        </authorList>
    </citation>
    <scope>NUCLEOTIDE SEQUENCE [LARGE SCALE GENOMIC DNA]</scope>
</reference>
<keyword evidence="8" id="KW-0807">Transducer</keyword>
<dbReference type="InterPro" id="IPR000276">
    <property type="entry name" value="GPCR_Rhodpsn"/>
</dbReference>
<keyword evidence="4 10" id="KW-1133">Transmembrane helix</keyword>
<feature type="transmembrane region" description="Helical" evidence="10">
    <location>
        <begin position="186"/>
        <end position="208"/>
    </location>
</feature>
<feature type="compositionally biased region" description="Low complexity" evidence="9">
    <location>
        <begin position="413"/>
        <end position="426"/>
    </location>
</feature>
<evidence type="ECO:0000256" key="9">
    <source>
        <dbReference type="SAM" id="MobiDB-lite"/>
    </source>
</evidence>
<evidence type="ECO:0000256" key="3">
    <source>
        <dbReference type="ARBA" id="ARBA00022692"/>
    </source>
</evidence>
<accession>A0ABN8MXE5</accession>
<dbReference type="EMBL" id="CALNXK010000003">
    <property type="protein sequence ID" value="CAH3035198.1"/>
    <property type="molecule type" value="Genomic_DNA"/>
</dbReference>
<evidence type="ECO:0000256" key="5">
    <source>
        <dbReference type="ARBA" id="ARBA00023040"/>
    </source>
</evidence>
<evidence type="ECO:0000256" key="8">
    <source>
        <dbReference type="ARBA" id="ARBA00023224"/>
    </source>
</evidence>
<feature type="transmembrane region" description="Helical" evidence="10">
    <location>
        <begin position="110"/>
        <end position="137"/>
    </location>
</feature>
<dbReference type="Proteomes" id="UP001159405">
    <property type="component" value="Unassembled WGS sequence"/>
</dbReference>
<proteinExistence type="predicted"/>
<protein>
    <recommendedName>
        <fullName evidence="11">G-protein coupled receptors family 1 profile domain-containing protein</fullName>
    </recommendedName>
</protein>
<organism evidence="12 13">
    <name type="scientific">Porites lobata</name>
    <dbReference type="NCBI Taxonomy" id="104759"/>
    <lineage>
        <taxon>Eukaryota</taxon>
        <taxon>Metazoa</taxon>
        <taxon>Cnidaria</taxon>
        <taxon>Anthozoa</taxon>
        <taxon>Hexacorallia</taxon>
        <taxon>Scleractinia</taxon>
        <taxon>Fungiina</taxon>
        <taxon>Poritidae</taxon>
        <taxon>Porites</taxon>
    </lineage>
</organism>
<evidence type="ECO:0000256" key="10">
    <source>
        <dbReference type="SAM" id="Phobius"/>
    </source>
</evidence>
<dbReference type="Gene3D" id="1.20.1070.10">
    <property type="entry name" value="Rhodopsin 7-helix transmembrane proteins"/>
    <property type="match status" value="1"/>
</dbReference>
<evidence type="ECO:0000259" key="11">
    <source>
        <dbReference type="PROSITE" id="PS50262"/>
    </source>
</evidence>
<feature type="transmembrane region" description="Helical" evidence="10">
    <location>
        <begin position="261"/>
        <end position="284"/>
    </location>
</feature>
<keyword evidence="3 10" id="KW-0812">Transmembrane</keyword>
<feature type="transmembrane region" description="Helical" evidence="10">
    <location>
        <begin position="305"/>
        <end position="330"/>
    </location>
</feature>
<dbReference type="PANTHER" id="PTHR24247:SF202">
    <property type="entry name" value="5-HYDROXYTRYPTAMINE RECEPTOR 1"/>
    <property type="match status" value="1"/>
</dbReference>
<gene>
    <name evidence="12" type="ORF">PLOB_00025036</name>
</gene>
<evidence type="ECO:0000256" key="4">
    <source>
        <dbReference type="ARBA" id="ARBA00022989"/>
    </source>
</evidence>
<keyword evidence="6 10" id="KW-0472">Membrane</keyword>
<evidence type="ECO:0000256" key="2">
    <source>
        <dbReference type="ARBA" id="ARBA00022475"/>
    </source>
</evidence>
<dbReference type="SMART" id="SM01381">
    <property type="entry name" value="7TM_GPCR_Srsx"/>
    <property type="match status" value="1"/>
</dbReference>
<feature type="transmembrane region" description="Helical" evidence="10">
    <location>
        <begin position="144"/>
        <end position="166"/>
    </location>
</feature>
<keyword evidence="13" id="KW-1185">Reference proteome</keyword>
<evidence type="ECO:0000313" key="12">
    <source>
        <dbReference type="EMBL" id="CAH3035198.1"/>
    </source>
</evidence>
<feature type="transmembrane region" description="Helical" evidence="10">
    <location>
        <begin position="229"/>
        <end position="249"/>
    </location>
</feature>
<evidence type="ECO:0000256" key="6">
    <source>
        <dbReference type="ARBA" id="ARBA00023136"/>
    </source>
</evidence>
<feature type="non-terminal residue" evidence="12">
    <location>
        <position position="1"/>
    </location>
</feature>
<dbReference type="SUPFAM" id="SSF81321">
    <property type="entry name" value="Family A G protein-coupled receptor-like"/>
    <property type="match status" value="1"/>
</dbReference>
<feature type="domain" description="G-protein coupled receptors family 1 profile" evidence="11">
    <location>
        <begin position="126"/>
        <end position="360"/>
    </location>
</feature>
<keyword evidence="2" id="KW-1003">Cell membrane</keyword>
<keyword evidence="7" id="KW-0675">Receptor</keyword>